<dbReference type="RefSeq" id="WP_121277784.1">
    <property type="nucleotide sequence ID" value="NZ_RBZV01000003.1"/>
</dbReference>
<organism evidence="1 2">
    <name type="scientific">Trinickia fusca</name>
    <dbReference type="NCBI Taxonomy" id="2419777"/>
    <lineage>
        <taxon>Bacteria</taxon>
        <taxon>Pseudomonadati</taxon>
        <taxon>Pseudomonadota</taxon>
        <taxon>Betaproteobacteria</taxon>
        <taxon>Burkholderiales</taxon>
        <taxon>Burkholderiaceae</taxon>
        <taxon>Trinickia</taxon>
    </lineage>
</organism>
<comment type="caution">
    <text evidence="1">The sequence shown here is derived from an EMBL/GenBank/DDBJ whole genome shotgun (WGS) entry which is preliminary data.</text>
</comment>
<evidence type="ECO:0000313" key="2">
    <source>
        <dbReference type="Proteomes" id="UP000280434"/>
    </source>
</evidence>
<dbReference type="Proteomes" id="UP000280434">
    <property type="component" value="Unassembled WGS sequence"/>
</dbReference>
<dbReference type="AlphaFoldDB" id="A0A494XL62"/>
<sequence>MNERKAMPDSIMSHQEWIRGVGGVHAVEKNQQLLAIDEVFYAYTSKVGLRDGRGRAPVVYRSNAMRDDRSEKQLLGALHDALAKWYASAPTKDGKTLELYKQTLKAYNPSNPDLPPLSALEMELQQARLGVLYLFSNLNVRVLCAEEVAGILFNSVKLALLETHDIEAVDAPFLRAGMSSAATEFVKDKMKEVATTGGGIAEKAIRSNVLSKDDVEYSRFEAVLRAAIYKIWRTVVNFMEGARDKFVSVIGGYWEDPNELIALVVEVLMNQYLPAIIPLYATTKALINDIGGLLQDSVDALIQYIQKRSVAFSEWGASIIDGVHRGNAWMLGNKIVKTISDSVSLALIVAGGPAGSAARKVKNVVVAMAMGIAKICYRTWECRRLQAFCREAKLRYTKSGLSSGQVSQANAALSIDVKRFDEWFFSCARSVPAIAALTLSSRICGGKYVQLRMSDGGRDIRGSEYDRGSSYMNYLASIAQRYIKQSGLNPSFGNEQLNAIMSSWNSVVAKFSVPPGGFQINPKFAKTDVTIGTRELAGYRALR</sequence>
<dbReference type="EMBL" id="RBZV01000003">
    <property type="protein sequence ID" value="RKP49396.1"/>
    <property type="molecule type" value="Genomic_DNA"/>
</dbReference>
<accession>A0A494XL62</accession>
<evidence type="ECO:0000313" key="1">
    <source>
        <dbReference type="EMBL" id="RKP49396.1"/>
    </source>
</evidence>
<proteinExistence type="predicted"/>
<protein>
    <submittedName>
        <fullName evidence="1">Uncharacterized protein</fullName>
    </submittedName>
</protein>
<reference evidence="1 2" key="1">
    <citation type="submission" date="2018-10" db="EMBL/GenBank/DDBJ databases">
        <title>Paraburkholderia sp. 7MK8-2, isolated from soil.</title>
        <authorList>
            <person name="Gao Z.-H."/>
            <person name="Qiu L.-H."/>
        </authorList>
    </citation>
    <scope>NUCLEOTIDE SEQUENCE [LARGE SCALE GENOMIC DNA]</scope>
    <source>
        <strain evidence="1 2">7MK8-2</strain>
    </source>
</reference>
<keyword evidence="2" id="KW-1185">Reference proteome</keyword>
<name>A0A494XL62_9BURK</name>
<gene>
    <name evidence="1" type="ORF">D7S89_11580</name>
</gene>
<dbReference type="OrthoDB" id="9050632at2"/>